<reference evidence="1 2" key="1">
    <citation type="submission" date="2023-07" db="EMBL/GenBank/DDBJ databases">
        <title>Genomic Encyclopedia of Type Strains, Phase IV (KMG-IV): sequencing the most valuable type-strain genomes for metagenomic binning, comparative biology and taxonomic classification.</title>
        <authorList>
            <person name="Goeker M."/>
        </authorList>
    </citation>
    <scope>NUCLEOTIDE SEQUENCE [LARGE SCALE GENOMIC DNA]</scope>
    <source>
        <strain evidence="1 2">DSM 19619</strain>
    </source>
</reference>
<evidence type="ECO:0000313" key="1">
    <source>
        <dbReference type="EMBL" id="MDQ0468112.1"/>
    </source>
</evidence>
<protein>
    <recommendedName>
        <fullName evidence="3">Transferase</fullName>
    </recommendedName>
</protein>
<proteinExistence type="predicted"/>
<evidence type="ECO:0000313" key="2">
    <source>
        <dbReference type="Proteomes" id="UP001242480"/>
    </source>
</evidence>
<name>A0ABU0J1I7_9HYPH</name>
<dbReference type="Proteomes" id="UP001242480">
    <property type="component" value="Unassembled WGS sequence"/>
</dbReference>
<sequence length="239" mass="26336">MRRAAIALEHATWGPVGFLNYTAAHHNFYDDLLEEFADCQLCLVDPETDYPVAVACCVPVACSGPDELPAEGWDWMVERAAARRGGRANMLGALAISVPTVHRGKGHARTMIRALRDLSGRMGLDGLIAPVRPTRKDAHPLVPIGDYVNWVDDKGRIFDPWLRAHLSEGGRLVRPCERSMVVEEPLGFWETWAGRELEASGDFLIDGALVPISVDPTRRIGRYEEPNVWVAYGGGGSLH</sequence>
<dbReference type="SUPFAM" id="SSF55729">
    <property type="entry name" value="Acyl-CoA N-acyltransferases (Nat)"/>
    <property type="match status" value="1"/>
</dbReference>
<comment type="caution">
    <text evidence="1">The sequence shown here is derived from an EMBL/GenBank/DDBJ whole genome shotgun (WGS) entry which is preliminary data.</text>
</comment>
<dbReference type="Gene3D" id="3.40.630.30">
    <property type="match status" value="1"/>
</dbReference>
<dbReference type="InterPro" id="IPR016181">
    <property type="entry name" value="Acyl_CoA_acyltransferase"/>
</dbReference>
<gene>
    <name evidence="1" type="ORF">QO011_001107</name>
</gene>
<evidence type="ECO:0008006" key="3">
    <source>
        <dbReference type="Google" id="ProtNLM"/>
    </source>
</evidence>
<dbReference type="EMBL" id="JAUSVX010000001">
    <property type="protein sequence ID" value="MDQ0468112.1"/>
    <property type="molecule type" value="Genomic_DNA"/>
</dbReference>
<keyword evidence="2" id="KW-1185">Reference proteome</keyword>
<dbReference type="RefSeq" id="WP_307268729.1">
    <property type="nucleotide sequence ID" value="NZ_JAUSVX010000001.1"/>
</dbReference>
<accession>A0ABU0J1I7</accession>
<organism evidence="1 2">
    <name type="scientific">Labrys wisconsinensis</name>
    <dbReference type="NCBI Taxonomy" id="425677"/>
    <lineage>
        <taxon>Bacteria</taxon>
        <taxon>Pseudomonadati</taxon>
        <taxon>Pseudomonadota</taxon>
        <taxon>Alphaproteobacteria</taxon>
        <taxon>Hyphomicrobiales</taxon>
        <taxon>Xanthobacteraceae</taxon>
        <taxon>Labrys</taxon>
    </lineage>
</organism>